<sequence>MLFPLTVVVLATAVVLLASSGVYAARARLLDDRLLLVAAIVELGVLVQAVVAIAHLGSVPGDGAETATFAAYAITLPFLPPAGVYLTLKEKTRWSMGVVAVAAFAVAVMTARLQQIWNLHG</sequence>
<dbReference type="EMBL" id="CP157483">
    <property type="protein sequence ID" value="XBO42874.1"/>
    <property type="molecule type" value="Genomic_DNA"/>
</dbReference>
<keyword evidence="1" id="KW-0812">Transmembrane</keyword>
<evidence type="ECO:0000256" key="1">
    <source>
        <dbReference type="SAM" id="Phobius"/>
    </source>
</evidence>
<feature type="transmembrane region" description="Helical" evidence="1">
    <location>
        <begin position="34"/>
        <end position="57"/>
    </location>
</feature>
<feature type="transmembrane region" description="Helical" evidence="1">
    <location>
        <begin position="94"/>
        <end position="113"/>
    </location>
</feature>
<keyword evidence="1" id="KW-1133">Transmembrane helix</keyword>
<evidence type="ECO:0008006" key="3">
    <source>
        <dbReference type="Google" id="ProtNLM"/>
    </source>
</evidence>
<protein>
    <recommendedName>
        <fullName evidence="3">Integral membrane protein</fullName>
    </recommendedName>
</protein>
<keyword evidence="1" id="KW-0472">Membrane</keyword>
<name>A0AAU7JRZ5_9MICO</name>
<evidence type="ECO:0000313" key="2">
    <source>
        <dbReference type="EMBL" id="XBO42874.1"/>
    </source>
</evidence>
<organism evidence="2">
    <name type="scientific">Pedococcus sp. KACC 23699</name>
    <dbReference type="NCBI Taxonomy" id="3149228"/>
    <lineage>
        <taxon>Bacteria</taxon>
        <taxon>Bacillati</taxon>
        <taxon>Actinomycetota</taxon>
        <taxon>Actinomycetes</taxon>
        <taxon>Micrococcales</taxon>
        <taxon>Intrasporangiaceae</taxon>
        <taxon>Pedococcus</taxon>
    </lineage>
</organism>
<dbReference type="RefSeq" id="WP_406830299.1">
    <property type="nucleotide sequence ID" value="NZ_CP157483.1"/>
</dbReference>
<reference evidence="2" key="1">
    <citation type="submission" date="2024-05" db="EMBL/GenBank/DDBJ databases">
        <authorList>
            <person name="Kim S."/>
            <person name="Heo J."/>
            <person name="Choi H."/>
            <person name="Choi Y."/>
            <person name="Kwon S.-W."/>
            <person name="Kim Y."/>
        </authorList>
    </citation>
    <scope>NUCLEOTIDE SEQUENCE</scope>
    <source>
        <strain evidence="2">KACC 23699</strain>
    </source>
</reference>
<gene>
    <name evidence="2" type="ORF">ABEG17_15055</name>
</gene>
<accession>A0AAU7JRZ5</accession>
<dbReference type="AlphaFoldDB" id="A0AAU7JRZ5"/>
<proteinExistence type="predicted"/>
<feature type="transmembrane region" description="Helical" evidence="1">
    <location>
        <begin position="69"/>
        <end position="88"/>
    </location>
</feature>